<proteinExistence type="predicted"/>
<dbReference type="PANTHER" id="PTHR33570">
    <property type="entry name" value="4-CARBOXYMUCONOLACTONE DECARBOXYLASE FAMILY PROTEIN"/>
    <property type="match status" value="1"/>
</dbReference>
<reference evidence="2" key="1">
    <citation type="journal article" date="2020" name="mSystems">
        <title>Genome- and Community-Level Interaction Insights into Carbon Utilization and Element Cycling Functions of Hydrothermarchaeota in Hydrothermal Sediment.</title>
        <authorList>
            <person name="Zhou Z."/>
            <person name="Liu Y."/>
            <person name="Xu W."/>
            <person name="Pan J."/>
            <person name="Luo Z.H."/>
            <person name="Li M."/>
        </authorList>
    </citation>
    <scope>NUCLEOTIDE SEQUENCE [LARGE SCALE GENOMIC DNA]</scope>
    <source>
        <strain evidence="2">HyVt-489</strain>
    </source>
</reference>
<sequence length="125" mass="13812">MHKKGMIMDERTKKAFDVAGKLFGDTMPDTGVPSEFGKASFGHVYGEIWGRDGLDLKTRSLITVAALVAMDKPAELRIHLRGALNIGWTKDELRELMLHLSYYAGFPTGIEGAKLLEEVFASDDP</sequence>
<evidence type="ECO:0000259" key="1">
    <source>
        <dbReference type="Pfam" id="PF02627"/>
    </source>
</evidence>
<feature type="domain" description="Carboxymuconolactone decarboxylase-like" evidence="1">
    <location>
        <begin position="35"/>
        <end position="117"/>
    </location>
</feature>
<dbReference type="GO" id="GO:0051920">
    <property type="term" value="F:peroxiredoxin activity"/>
    <property type="evidence" value="ECO:0007669"/>
    <property type="project" value="InterPro"/>
</dbReference>
<dbReference type="PANTHER" id="PTHR33570:SF2">
    <property type="entry name" value="CARBOXYMUCONOLACTONE DECARBOXYLASE-LIKE DOMAIN-CONTAINING PROTEIN"/>
    <property type="match status" value="1"/>
</dbReference>
<dbReference type="EMBL" id="DRMN01000195">
    <property type="protein sequence ID" value="HFB54862.1"/>
    <property type="molecule type" value="Genomic_DNA"/>
</dbReference>
<evidence type="ECO:0000313" key="2">
    <source>
        <dbReference type="EMBL" id="HFB54862.1"/>
    </source>
</evidence>
<protein>
    <submittedName>
        <fullName evidence="2">Carboxymuconolactone decarboxylase family protein</fullName>
    </submittedName>
</protein>
<name>A0A7C3C163_9PROT</name>
<dbReference type="Pfam" id="PF02627">
    <property type="entry name" value="CMD"/>
    <property type="match status" value="1"/>
</dbReference>
<dbReference type="SUPFAM" id="SSF69118">
    <property type="entry name" value="AhpD-like"/>
    <property type="match status" value="1"/>
</dbReference>
<comment type="caution">
    <text evidence="2">The sequence shown here is derived from an EMBL/GenBank/DDBJ whole genome shotgun (WGS) entry which is preliminary data.</text>
</comment>
<dbReference type="InterPro" id="IPR052512">
    <property type="entry name" value="4CMD/NDH-1_regulator"/>
</dbReference>
<dbReference type="Proteomes" id="UP000886042">
    <property type="component" value="Unassembled WGS sequence"/>
</dbReference>
<dbReference type="InterPro" id="IPR029032">
    <property type="entry name" value="AhpD-like"/>
</dbReference>
<dbReference type="Gene3D" id="1.20.1290.10">
    <property type="entry name" value="AhpD-like"/>
    <property type="match status" value="1"/>
</dbReference>
<dbReference type="AlphaFoldDB" id="A0A7C3C163"/>
<accession>A0A7C3C163</accession>
<dbReference type="InterPro" id="IPR003779">
    <property type="entry name" value="CMD-like"/>
</dbReference>
<gene>
    <name evidence="2" type="ORF">ENJ46_02970</name>
</gene>
<organism evidence="2">
    <name type="scientific">Hellea balneolensis</name>
    <dbReference type="NCBI Taxonomy" id="287478"/>
    <lineage>
        <taxon>Bacteria</taxon>
        <taxon>Pseudomonadati</taxon>
        <taxon>Pseudomonadota</taxon>
        <taxon>Alphaproteobacteria</taxon>
        <taxon>Maricaulales</taxon>
        <taxon>Robiginitomaculaceae</taxon>
        <taxon>Hellea</taxon>
    </lineage>
</organism>